<keyword evidence="10" id="KW-1185">Reference proteome</keyword>
<dbReference type="GO" id="GO:0005886">
    <property type="term" value="C:plasma membrane"/>
    <property type="evidence" value="ECO:0007669"/>
    <property type="project" value="TreeGrafter"/>
</dbReference>
<dbReference type="FunFam" id="3.40.710.10:FF:000026">
    <property type="entry name" value="Penicillin-binding protein 1"/>
    <property type="match status" value="1"/>
</dbReference>
<feature type="compositionally biased region" description="Basic and acidic residues" evidence="7">
    <location>
        <begin position="711"/>
        <end position="725"/>
    </location>
</feature>
<reference evidence="9" key="1">
    <citation type="submission" date="2021-10" db="EMBL/GenBank/DDBJ databases">
        <authorList>
            <person name="Criscuolo A."/>
        </authorList>
    </citation>
    <scope>NUCLEOTIDE SEQUENCE</scope>
    <source>
        <strain evidence="9">CIP111885</strain>
    </source>
</reference>
<dbReference type="RefSeq" id="WP_230495768.1">
    <property type="nucleotide sequence ID" value="NZ_CAKJTG010000005.1"/>
</dbReference>
<dbReference type="PROSITE" id="PS51178">
    <property type="entry name" value="PASTA"/>
    <property type="match status" value="2"/>
</dbReference>
<dbReference type="Gene3D" id="2.20.70.70">
    <property type="match status" value="1"/>
</dbReference>
<comment type="pathway">
    <text evidence="2">Cell wall biogenesis; peptidoglycan biosynthesis.</text>
</comment>
<dbReference type="SMART" id="SM00740">
    <property type="entry name" value="PASTA"/>
    <property type="match status" value="2"/>
</dbReference>
<dbReference type="AlphaFoldDB" id="A0A9C7L9Z1"/>
<accession>A0A9C7L9Z1</accession>
<name>A0A9C7L9Z1_9BACI</name>
<dbReference type="InterPro" id="IPR012338">
    <property type="entry name" value="Beta-lactam/transpept-like"/>
</dbReference>
<sequence length="734" mass="81186">MIKKQRNINIGAAVLFFGFGVLFFVLLFRFASIQLSGQVSGQVLTEISEKQYNQKRVIPAVRGTIFDKNGEVIAEEAASYTLVAILDEKMPKHVKDPEKTAKILAKYIDLPESEIQAILSKPKKQVEFGKAGKDIPHQTKQEIEKLKLPGISFLRDSIRFYPNGIFSSHLVGFIEEKKDKDGKVKKKGTLGIEQSLDKQLTGKNGSINYESDIWGLLLPNGKEDIVPAENGKNVYLTIDKKIQTFLEDALNKVDEEYKPMKMIAIVASPKTGEILAMGQRPSFHPKTREGINKSWHNEAIETPFEPGSTMKIFTLAAAIEEKKFDPNEWYMSGGYKVGPNTIRDHNWSGWGSITYLEGVQRSSNVAFAKLASDKLGFEKFREYLTKFGFDQPTGIDLPNETSGTILYNYPLEKVTTSFGQGSTLTPIQQIQAATAIANDGKMMKPYVIKKIVDADSKEVITERKADVVGKPISAATAKQVRDILESVVTSPNGTGNRYQIDGYSVAGKTGTAQIPGPDGKYLTGAKNYIFSFLGMAPKDNPELIVYVAIQQPEIESYFNGSIPVSMIFNSVMKNSLQYMNIEPVKTKKAASIVLPNVNKQTPDVAKKTLEQLGLKVIVLGNGTKVIDQLPNIGSKVLEGEKIVLKTDGNLDMPDLTGWSLRDTIKVANLAALKLNPVGKGFVVKQNISPSTPIEEGEFLIVDFETPLEQFEKEEKAKRDAESPKDDTDEIEVLN</sequence>
<feature type="region of interest" description="Disordered" evidence="7">
    <location>
        <begin position="711"/>
        <end position="734"/>
    </location>
</feature>
<dbReference type="PANTHER" id="PTHR30627">
    <property type="entry name" value="PEPTIDOGLYCAN D,D-TRANSPEPTIDASE"/>
    <property type="match status" value="1"/>
</dbReference>
<dbReference type="InterPro" id="IPR050515">
    <property type="entry name" value="Beta-lactam/transpept"/>
</dbReference>
<dbReference type="InterPro" id="IPR036138">
    <property type="entry name" value="PBP_dimer_sf"/>
</dbReference>
<proteinExistence type="inferred from homology"/>
<dbReference type="SUPFAM" id="SSF54184">
    <property type="entry name" value="Penicillin-binding protein 2x (pbp-2x), c-terminal domain"/>
    <property type="match status" value="2"/>
</dbReference>
<protein>
    <recommendedName>
        <fullName evidence="4">serine-type D-Ala-D-Ala carboxypeptidase</fullName>
        <ecNumber evidence="4">3.4.16.4</ecNumber>
    </recommendedName>
</protein>
<keyword evidence="5" id="KW-0472">Membrane</keyword>
<dbReference type="InterPro" id="IPR005543">
    <property type="entry name" value="PASTA_dom"/>
</dbReference>
<dbReference type="GO" id="GO:0071555">
    <property type="term" value="P:cell wall organization"/>
    <property type="evidence" value="ECO:0007669"/>
    <property type="project" value="TreeGrafter"/>
</dbReference>
<dbReference type="PANTHER" id="PTHR30627:SF26">
    <property type="entry name" value="PENICILLIN-BINDING PROTEIN 2B"/>
    <property type="match status" value="1"/>
</dbReference>
<feature type="domain" description="PASTA" evidence="8">
    <location>
        <begin position="649"/>
        <end position="705"/>
    </location>
</feature>
<dbReference type="Pfam" id="PF03793">
    <property type="entry name" value="PASTA"/>
    <property type="match status" value="2"/>
</dbReference>
<comment type="similarity">
    <text evidence="3">Belongs to the transpeptidase family.</text>
</comment>
<evidence type="ECO:0000313" key="9">
    <source>
        <dbReference type="EMBL" id="CAG9607512.1"/>
    </source>
</evidence>
<dbReference type="InterPro" id="IPR005311">
    <property type="entry name" value="PBP_dimer"/>
</dbReference>
<evidence type="ECO:0000256" key="5">
    <source>
        <dbReference type="ARBA" id="ARBA00023136"/>
    </source>
</evidence>
<evidence type="ECO:0000313" key="10">
    <source>
        <dbReference type="Proteomes" id="UP000789845"/>
    </source>
</evidence>
<organism evidence="9 10">
    <name type="scientific">Pseudoneobacillus rhizosphaerae</name>
    <dbReference type="NCBI Taxonomy" id="2880968"/>
    <lineage>
        <taxon>Bacteria</taxon>
        <taxon>Bacillati</taxon>
        <taxon>Bacillota</taxon>
        <taxon>Bacilli</taxon>
        <taxon>Bacillales</taxon>
        <taxon>Bacillaceae</taxon>
        <taxon>Pseudoneobacillus</taxon>
    </lineage>
</organism>
<dbReference type="CDD" id="cd06575">
    <property type="entry name" value="PASTA_Pbp2x-like_2"/>
    <property type="match status" value="1"/>
</dbReference>
<dbReference type="GO" id="GO:0008658">
    <property type="term" value="F:penicillin binding"/>
    <property type="evidence" value="ECO:0007669"/>
    <property type="project" value="InterPro"/>
</dbReference>
<evidence type="ECO:0000256" key="7">
    <source>
        <dbReference type="SAM" id="MobiDB-lite"/>
    </source>
</evidence>
<gene>
    <name evidence="9" type="primary">pbpB</name>
    <name evidence="9" type="ORF">NEOCIP111885_01203</name>
</gene>
<comment type="caution">
    <text evidence="9">The sequence shown here is derived from an EMBL/GenBank/DDBJ whole genome shotgun (WGS) entry which is preliminary data.</text>
</comment>
<dbReference type="GO" id="GO:0009002">
    <property type="term" value="F:serine-type D-Ala-D-Ala carboxypeptidase activity"/>
    <property type="evidence" value="ECO:0007669"/>
    <property type="project" value="UniProtKB-EC"/>
</dbReference>
<dbReference type="Pfam" id="PF00905">
    <property type="entry name" value="Transpeptidase"/>
    <property type="match status" value="1"/>
</dbReference>
<evidence type="ECO:0000256" key="1">
    <source>
        <dbReference type="ARBA" id="ARBA00004370"/>
    </source>
</evidence>
<evidence type="ECO:0000256" key="2">
    <source>
        <dbReference type="ARBA" id="ARBA00004752"/>
    </source>
</evidence>
<feature type="domain" description="PASTA" evidence="8">
    <location>
        <begin position="588"/>
        <end position="648"/>
    </location>
</feature>
<dbReference type="Proteomes" id="UP000789845">
    <property type="component" value="Unassembled WGS sequence"/>
</dbReference>
<dbReference type="EMBL" id="CAKJTG010000005">
    <property type="protein sequence ID" value="CAG9607512.1"/>
    <property type="molecule type" value="Genomic_DNA"/>
</dbReference>
<dbReference type="Pfam" id="PF03717">
    <property type="entry name" value="PBP_dimer"/>
    <property type="match status" value="1"/>
</dbReference>
<dbReference type="CDD" id="cd06576">
    <property type="entry name" value="PASTA_Pbp2x-like_1"/>
    <property type="match status" value="1"/>
</dbReference>
<evidence type="ECO:0000256" key="6">
    <source>
        <dbReference type="ARBA" id="ARBA00034000"/>
    </source>
</evidence>
<dbReference type="Gene3D" id="3.40.710.10">
    <property type="entry name" value="DD-peptidase/beta-lactamase superfamily"/>
    <property type="match status" value="1"/>
</dbReference>
<dbReference type="SUPFAM" id="SSF56601">
    <property type="entry name" value="beta-lactamase/transpeptidase-like"/>
    <property type="match status" value="1"/>
</dbReference>
<comment type="subcellular location">
    <subcellularLocation>
        <location evidence="1">Membrane</location>
    </subcellularLocation>
</comment>
<dbReference type="SUPFAM" id="SSF56519">
    <property type="entry name" value="Penicillin binding protein dimerisation domain"/>
    <property type="match status" value="1"/>
</dbReference>
<evidence type="ECO:0000259" key="8">
    <source>
        <dbReference type="PROSITE" id="PS51178"/>
    </source>
</evidence>
<evidence type="ECO:0000256" key="4">
    <source>
        <dbReference type="ARBA" id="ARBA00012448"/>
    </source>
</evidence>
<dbReference type="InterPro" id="IPR001460">
    <property type="entry name" value="PCN-bd_Tpept"/>
</dbReference>
<comment type="catalytic activity">
    <reaction evidence="6">
        <text>Preferential cleavage: (Ac)2-L-Lys-D-Ala-|-D-Ala. Also transpeptidation of peptidyl-alanyl moieties that are N-acyl substituents of D-alanine.</text>
        <dbReference type="EC" id="3.4.16.4"/>
    </reaction>
</comment>
<evidence type="ECO:0000256" key="3">
    <source>
        <dbReference type="ARBA" id="ARBA00007171"/>
    </source>
</evidence>
<dbReference type="Gene3D" id="3.90.1310.10">
    <property type="entry name" value="Penicillin-binding protein 2a (Domain 2)"/>
    <property type="match status" value="1"/>
</dbReference>
<dbReference type="EC" id="3.4.16.4" evidence="4"/>
<dbReference type="Gene3D" id="3.30.70.2110">
    <property type="match status" value="1"/>
</dbReference>